<dbReference type="Proteomes" id="UP000480151">
    <property type="component" value="Unassembled WGS sequence"/>
</dbReference>
<keyword evidence="4" id="KW-1185">Reference proteome</keyword>
<keyword evidence="2" id="KW-0472">Membrane</keyword>
<proteinExistence type="predicted"/>
<organism evidence="3 4">
    <name type="scientific">Paenibacillus apii</name>
    <dbReference type="NCBI Taxonomy" id="1850370"/>
    <lineage>
        <taxon>Bacteria</taxon>
        <taxon>Bacillati</taxon>
        <taxon>Bacillota</taxon>
        <taxon>Bacilli</taxon>
        <taxon>Bacillales</taxon>
        <taxon>Paenibacillaceae</taxon>
        <taxon>Paenibacillus</taxon>
    </lineage>
</organism>
<name>A0A6M1PRE9_9BACL</name>
<evidence type="ECO:0000256" key="1">
    <source>
        <dbReference type="SAM" id="MobiDB-lite"/>
    </source>
</evidence>
<keyword evidence="2" id="KW-1133">Transmembrane helix</keyword>
<accession>A0A6M1PRE9</accession>
<dbReference type="RefSeq" id="WP_165097608.1">
    <property type="nucleotide sequence ID" value="NZ_JAAKGU010000004.1"/>
</dbReference>
<sequence length="86" mass="9433">MKKPMDMNTRAGQAEMEGKTQHGVASKVKAFLADERGAVGVKEIAVTVAVIVIIGAVVSLITDSFLNTWISEVWEFFMTQIEKMTT</sequence>
<feature type="transmembrane region" description="Helical" evidence="2">
    <location>
        <begin position="44"/>
        <end position="62"/>
    </location>
</feature>
<evidence type="ECO:0000313" key="4">
    <source>
        <dbReference type="Proteomes" id="UP000480151"/>
    </source>
</evidence>
<gene>
    <name evidence="3" type="ORF">G5B47_10390</name>
</gene>
<dbReference type="AlphaFoldDB" id="A0A6M1PRE9"/>
<evidence type="ECO:0000256" key="2">
    <source>
        <dbReference type="SAM" id="Phobius"/>
    </source>
</evidence>
<keyword evidence="2" id="KW-0812">Transmembrane</keyword>
<evidence type="ECO:0000313" key="3">
    <source>
        <dbReference type="EMBL" id="NGM82821.1"/>
    </source>
</evidence>
<dbReference type="EMBL" id="JAAKGU010000004">
    <property type="protein sequence ID" value="NGM82821.1"/>
    <property type="molecule type" value="Genomic_DNA"/>
</dbReference>
<protein>
    <submittedName>
        <fullName evidence="3">Uncharacterized protein</fullName>
    </submittedName>
</protein>
<comment type="caution">
    <text evidence="3">The sequence shown here is derived from an EMBL/GenBank/DDBJ whole genome shotgun (WGS) entry which is preliminary data.</text>
</comment>
<feature type="region of interest" description="Disordered" evidence="1">
    <location>
        <begin position="1"/>
        <end position="21"/>
    </location>
</feature>
<reference evidence="3 4" key="1">
    <citation type="submission" date="2020-02" db="EMBL/GenBank/DDBJ databases">
        <authorList>
            <person name="Gao J."/>
            <person name="Sun J."/>
        </authorList>
    </citation>
    <scope>NUCLEOTIDE SEQUENCE [LARGE SCALE GENOMIC DNA]</scope>
    <source>
        <strain evidence="3 4">7124</strain>
    </source>
</reference>